<dbReference type="InterPro" id="IPR029068">
    <property type="entry name" value="Glyas_Bleomycin-R_OHBP_Dase"/>
</dbReference>
<sequence>MAAHFKHVMLMVKDIPATVKFYSEGLGLQVKMASPGWAELDADGTTIALHAAGETSAGADSPILSFHVDDVHNSIATLESMGAQLEGRVREPSFGKVAAMRSPDGHLLSLLQPNPVPAGSAAH</sequence>
<dbReference type="PANTHER" id="PTHR33993:SF14">
    <property type="entry name" value="GB|AAF24581.1"/>
    <property type="match status" value="1"/>
</dbReference>
<protein>
    <recommendedName>
        <fullName evidence="2">VOC domain-containing protein</fullName>
    </recommendedName>
</protein>
<name>A0A2W1JMF0_9CYAN</name>
<dbReference type="SUPFAM" id="SSF54593">
    <property type="entry name" value="Glyoxalase/Bleomycin resistance protein/Dihydroxybiphenyl dioxygenase"/>
    <property type="match status" value="1"/>
</dbReference>
<dbReference type="EMBL" id="PQWO01000003">
    <property type="protein sequence ID" value="PZD74386.1"/>
    <property type="molecule type" value="Genomic_DNA"/>
</dbReference>
<dbReference type="Pfam" id="PF00903">
    <property type="entry name" value="Glyoxalase"/>
    <property type="match status" value="1"/>
</dbReference>
<evidence type="ECO:0000256" key="1">
    <source>
        <dbReference type="ARBA" id="ARBA00022723"/>
    </source>
</evidence>
<keyword evidence="4" id="KW-1185">Reference proteome</keyword>
<dbReference type="RefSeq" id="WP_110985390.1">
    <property type="nucleotide sequence ID" value="NZ_CAWNWM010000003.1"/>
</dbReference>
<evidence type="ECO:0000259" key="2">
    <source>
        <dbReference type="PROSITE" id="PS51819"/>
    </source>
</evidence>
<gene>
    <name evidence="3" type="ORF">C1752_01433</name>
</gene>
<evidence type="ECO:0000313" key="4">
    <source>
        <dbReference type="Proteomes" id="UP000248857"/>
    </source>
</evidence>
<dbReference type="Proteomes" id="UP000248857">
    <property type="component" value="Unassembled WGS sequence"/>
</dbReference>
<keyword evidence="1" id="KW-0479">Metal-binding</keyword>
<dbReference type="InterPro" id="IPR052164">
    <property type="entry name" value="Anthracycline_SecMetBiosynth"/>
</dbReference>
<dbReference type="Gene3D" id="3.10.180.10">
    <property type="entry name" value="2,3-Dihydroxybiphenyl 1,2-Dioxygenase, domain 1"/>
    <property type="match status" value="1"/>
</dbReference>
<accession>A0A2W1JMF0</accession>
<dbReference type="GO" id="GO:0004462">
    <property type="term" value="F:lactoylglutathione lyase activity"/>
    <property type="evidence" value="ECO:0007669"/>
    <property type="project" value="InterPro"/>
</dbReference>
<feature type="domain" description="VOC" evidence="2">
    <location>
        <begin position="4"/>
        <end position="113"/>
    </location>
</feature>
<dbReference type="GO" id="GO:0046872">
    <property type="term" value="F:metal ion binding"/>
    <property type="evidence" value="ECO:0007669"/>
    <property type="project" value="UniProtKB-KW"/>
</dbReference>
<organism evidence="3 4">
    <name type="scientific">Acaryochloris thomasi RCC1774</name>
    <dbReference type="NCBI Taxonomy" id="1764569"/>
    <lineage>
        <taxon>Bacteria</taxon>
        <taxon>Bacillati</taxon>
        <taxon>Cyanobacteriota</taxon>
        <taxon>Cyanophyceae</taxon>
        <taxon>Acaryochloridales</taxon>
        <taxon>Acaryochloridaceae</taxon>
        <taxon>Acaryochloris</taxon>
        <taxon>Acaryochloris thomasi</taxon>
    </lineage>
</organism>
<evidence type="ECO:0000313" key="3">
    <source>
        <dbReference type="EMBL" id="PZD74386.1"/>
    </source>
</evidence>
<dbReference type="PANTHER" id="PTHR33993">
    <property type="entry name" value="GLYOXALASE-RELATED"/>
    <property type="match status" value="1"/>
</dbReference>
<dbReference type="InterPro" id="IPR037523">
    <property type="entry name" value="VOC_core"/>
</dbReference>
<proteinExistence type="predicted"/>
<comment type="caution">
    <text evidence="3">The sequence shown here is derived from an EMBL/GenBank/DDBJ whole genome shotgun (WGS) entry which is preliminary data.</text>
</comment>
<reference evidence="3 4" key="1">
    <citation type="journal article" date="2018" name="Sci. Rep.">
        <title>A novel species of the marine cyanobacterium Acaryochloris with a unique pigment content and lifestyle.</title>
        <authorList>
            <person name="Partensky F."/>
            <person name="Six C."/>
            <person name="Ratin M."/>
            <person name="Garczarek L."/>
            <person name="Vaulot D."/>
            <person name="Probert I."/>
            <person name="Calteau A."/>
            <person name="Gourvil P."/>
            <person name="Marie D."/>
            <person name="Grebert T."/>
            <person name="Bouchier C."/>
            <person name="Le Panse S."/>
            <person name="Gachenot M."/>
            <person name="Rodriguez F."/>
            <person name="Garrido J.L."/>
        </authorList>
    </citation>
    <scope>NUCLEOTIDE SEQUENCE [LARGE SCALE GENOMIC DNA]</scope>
    <source>
        <strain evidence="3 4">RCC1774</strain>
    </source>
</reference>
<dbReference type="InterPro" id="IPR018146">
    <property type="entry name" value="Glyoxalase_1_CS"/>
</dbReference>
<dbReference type="PROSITE" id="PS00934">
    <property type="entry name" value="GLYOXALASE_I_1"/>
    <property type="match status" value="1"/>
</dbReference>
<dbReference type="InterPro" id="IPR004360">
    <property type="entry name" value="Glyas_Fos-R_dOase_dom"/>
</dbReference>
<dbReference type="PROSITE" id="PS51819">
    <property type="entry name" value="VOC"/>
    <property type="match status" value="1"/>
</dbReference>
<dbReference type="OrthoDB" id="9796521at2"/>
<dbReference type="AlphaFoldDB" id="A0A2W1JMF0"/>